<dbReference type="GO" id="GO:0052621">
    <property type="term" value="F:diguanylate cyclase activity"/>
    <property type="evidence" value="ECO:0007669"/>
    <property type="project" value="UniProtKB-EC"/>
</dbReference>
<dbReference type="InterPro" id="IPR029787">
    <property type="entry name" value="Nucleotide_cyclase"/>
</dbReference>
<feature type="transmembrane region" description="Helical" evidence="3">
    <location>
        <begin position="98"/>
        <end position="116"/>
    </location>
</feature>
<evidence type="ECO:0000313" key="5">
    <source>
        <dbReference type="EMBL" id="PXX42295.1"/>
    </source>
</evidence>
<protein>
    <recommendedName>
        <fullName evidence="1">diguanylate cyclase</fullName>
        <ecNumber evidence="1">2.7.7.65</ecNumber>
    </recommendedName>
</protein>
<feature type="transmembrane region" description="Helical" evidence="3">
    <location>
        <begin position="154"/>
        <end position="175"/>
    </location>
</feature>
<dbReference type="GO" id="GO:0043709">
    <property type="term" value="P:cell adhesion involved in single-species biofilm formation"/>
    <property type="evidence" value="ECO:0007669"/>
    <property type="project" value="TreeGrafter"/>
</dbReference>
<feature type="transmembrane region" description="Helical" evidence="3">
    <location>
        <begin position="122"/>
        <end position="142"/>
    </location>
</feature>
<proteinExistence type="predicted"/>
<comment type="caution">
    <text evidence="5">The sequence shown here is derived from an EMBL/GenBank/DDBJ whole genome shotgun (WGS) entry which is preliminary data.</text>
</comment>
<dbReference type="PANTHER" id="PTHR45138:SF9">
    <property type="entry name" value="DIGUANYLATE CYCLASE DGCM-RELATED"/>
    <property type="match status" value="1"/>
</dbReference>
<keyword evidence="3" id="KW-1133">Transmembrane helix</keyword>
<organism evidence="5 6">
    <name type="scientific">Aquitalea magnusonii</name>
    <dbReference type="NCBI Taxonomy" id="332411"/>
    <lineage>
        <taxon>Bacteria</taxon>
        <taxon>Pseudomonadati</taxon>
        <taxon>Pseudomonadota</taxon>
        <taxon>Betaproteobacteria</taxon>
        <taxon>Neisseriales</taxon>
        <taxon>Chromobacteriaceae</taxon>
        <taxon>Aquitalea</taxon>
    </lineage>
</organism>
<dbReference type="GO" id="GO:1902201">
    <property type="term" value="P:negative regulation of bacterial-type flagellum-dependent cell motility"/>
    <property type="evidence" value="ECO:0007669"/>
    <property type="project" value="TreeGrafter"/>
</dbReference>
<feature type="transmembrane region" description="Helical" evidence="3">
    <location>
        <begin position="43"/>
        <end position="62"/>
    </location>
</feature>
<dbReference type="InterPro" id="IPR000160">
    <property type="entry name" value="GGDEF_dom"/>
</dbReference>
<dbReference type="EC" id="2.7.7.65" evidence="1"/>
<gene>
    <name evidence="5" type="ORF">DFR38_1198</name>
</gene>
<evidence type="ECO:0000259" key="4">
    <source>
        <dbReference type="PROSITE" id="PS50887"/>
    </source>
</evidence>
<comment type="catalytic activity">
    <reaction evidence="2">
        <text>2 GTP = 3',3'-c-di-GMP + 2 diphosphate</text>
        <dbReference type="Rhea" id="RHEA:24898"/>
        <dbReference type="ChEBI" id="CHEBI:33019"/>
        <dbReference type="ChEBI" id="CHEBI:37565"/>
        <dbReference type="ChEBI" id="CHEBI:58805"/>
        <dbReference type="EC" id="2.7.7.65"/>
    </reaction>
</comment>
<evidence type="ECO:0000256" key="3">
    <source>
        <dbReference type="SAM" id="Phobius"/>
    </source>
</evidence>
<dbReference type="FunFam" id="3.30.70.270:FF:000001">
    <property type="entry name" value="Diguanylate cyclase domain protein"/>
    <property type="match status" value="1"/>
</dbReference>
<accession>A0A318JF43</accession>
<feature type="transmembrane region" description="Helical" evidence="3">
    <location>
        <begin position="6"/>
        <end position="31"/>
    </location>
</feature>
<dbReference type="EMBL" id="QJKC01000019">
    <property type="protein sequence ID" value="PXX42295.1"/>
    <property type="molecule type" value="Genomic_DNA"/>
</dbReference>
<dbReference type="PANTHER" id="PTHR45138">
    <property type="entry name" value="REGULATORY COMPONENTS OF SENSORY TRANSDUCTION SYSTEM"/>
    <property type="match status" value="1"/>
</dbReference>
<feature type="transmembrane region" description="Helical" evidence="3">
    <location>
        <begin position="68"/>
        <end position="86"/>
    </location>
</feature>
<dbReference type="InterPro" id="IPR050469">
    <property type="entry name" value="Diguanylate_Cyclase"/>
</dbReference>
<name>A0A318JF43_9NEIS</name>
<dbReference type="PROSITE" id="PS50887">
    <property type="entry name" value="GGDEF"/>
    <property type="match status" value="1"/>
</dbReference>
<dbReference type="SUPFAM" id="SSF55073">
    <property type="entry name" value="Nucleotide cyclase"/>
    <property type="match status" value="1"/>
</dbReference>
<evidence type="ECO:0000256" key="1">
    <source>
        <dbReference type="ARBA" id="ARBA00012528"/>
    </source>
</evidence>
<dbReference type="SMART" id="SM00267">
    <property type="entry name" value="GGDEF"/>
    <property type="match status" value="1"/>
</dbReference>
<dbReference type="Gene3D" id="3.30.70.270">
    <property type="match status" value="1"/>
</dbReference>
<dbReference type="RefSeq" id="WP_110313672.1">
    <property type="nucleotide sequence ID" value="NZ_QJKC01000019.1"/>
</dbReference>
<dbReference type="AlphaFoldDB" id="A0A318JF43"/>
<dbReference type="Pfam" id="PF00990">
    <property type="entry name" value="GGDEF"/>
    <property type="match status" value="1"/>
</dbReference>
<dbReference type="OrthoDB" id="9813903at2"/>
<dbReference type="Proteomes" id="UP000248395">
    <property type="component" value="Unassembled WGS sequence"/>
</dbReference>
<dbReference type="NCBIfam" id="TIGR00254">
    <property type="entry name" value="GGDEF"/>
    <property type="match status" value="1"/>
</dbReference>
<feature type="domain" description="GGDEF" evidence="4">
    <location>
        <begin position="257"/>
        <end position="389"/>
    </location>
</feature>
<sequence length="405" mass="43062">MPASASVPVLLPVFLVTDILCACILAQLLALRKAGVAGTRSWIAANIAMVAYLPALGLRAVLPLVFSVVLSNGLGLLAASLFYIGCARFLGRPTHARGWLLLVCCALAGLLWFTLVEDVIRLRVIIASGGIAVVFVATAYLLWRHRPPGQGAAVYWLGACCSTATALLHASRAIYYGAGFGNLSDLFANTLVNVLSMSLTAALVPGLSMLAAAMVQQQLLSDATWRAERDGMTGTLTRQSFESRIVADLQRAHISGDAFCFVLADLDFFKRINDNHGHQAGDRVLVAFTELIRRQLRAGDYIGRMGGEEFGIALPATPPAEAMRVAERLRQAVAAQQVVTDSGSLRYSVSMGLAVHAAGASFSDLYRHADQALYAAKQAGRNAIVSQDGSAQQACTALRNCCKPA</sequence>
<reference evidence="5 6" key="1">
    <citation type="submission" date="2018-05" db="EMBL/GenBank/DDBJ databases">
        <title>Genomic Encyclopedia of Type Strains, Phase IV (KMG-IV): sequencing the most valuable type-strain genomes for metagenomic binning, comparative biology and taxonomic classification.</title>
        <authorList>
            <person name="Goeker M."/>
        </authorList>
    </citation>
    <scope>NUCLEOTIDE SEQUENCE [LARGE SCALE GENOMIC DNA]</scope>
    <source>
        <strain evidence="5 6">DSM 25134</strain>
    </source>
</reference>
<dbReference type="GO" id="GO:0005886">
    <property type="term" value="C:plasma membrane"/>
    <property type="evidence" value="ECO:0007669"/>
    <property type="project" value="TreeGrafter"/>
</dbReference>
<evidence type="ECO:0000313" key="6">
    <source>
        <dbReference type="Proteomes" id="UP000248395"/>
    </source>
</evidence>
<dbReference type="InterPro" id="IPR043128">
    <property type="entry name" value="Rev_trsase/Diguanyl_cyclase"/>
</dbReference>
<dbReference type="CDD" id="cd01949">
    <property type="entry name" value="GGDEF"/>
    <property type="match status" value="1"/>
</dbReference>
<feature type="transmembrane region" description="Helical" evidence="3">
    <location>
        <begin position="195"/>
        <end position="215"/>
    </location>
</feature>
<evidence type="ECO:0000256" key="2">
    <source>
        <dbReference type="ARBA" id="ARBA00034247"/>
    </source>
</evidence>
<keyword evidence="3" id="KW-0472">Membrane</keyword>
<keyword evidence="3" id="KW-0812">Transmembrane</keyword>
<keyword evidence="6" id="KW-1185">Reference proteome</keyword>